<evidence type="ECO:0000256" key="3">
    <source>
        <dbReference type="SAM" id="MobiDB-lite"/>
    </source>
</evidence>
<evidence type="ECO:0000256" key="1">
    <source>
        <dbReference type="ARBA" id="ARBA00004123"/>
    </source>
</evidence>
<evidence type="ECO:0000256" key="2">
    <source>
        <dbReference type="ARBA" id="ARBA00023242"/>
    </source>
</evidence>
<feature type="non-terminal residue" evidence="5">
    <location>
        <position position="191"/>
    </location>
</feature>
<name>A0A232LVK1_9EURO</name>
<gene>
    <name evidence="5" type="ORF">Egran_04026</name>
</gene>
<feature type="compositionally biased region" description="Polar residues" evidence="3">
    <location>
        <begin position="22"/>
        <end position="31"/>
    </location>
</feature>
<feature type="domain" description="Mediator complex subunit 15 KIX" evidence="4">
    <location>
        <begin position="53"/>
        <end position="126"/>
    </location>
</feature>
<evidence type="ECO:0000313" key="5">
    <source>
        <dbReference type="EMBL" id="OXV08211.1"/>
    </source>
</evidence>
<reference evidence="5 6" key="1">
    <citation type="journal article" date="2015" name="Environ. Microbiol.">
        <title>Metagenome sequence of Elaphomyces granulatus from sporocarp tissue reveals Ascomycota ectomycorrhizal fingerprints of genome expansion and a Proteobacteria-rich microbiome.</title>
        <authorList>
            <person name="Quandt C.A."/>
            <person name="Kohler A."/>
            <person name="Hesse C.N."/>
            <person name="Sharpton T.J."/>
            <person name="Martin F."/>
            <person name="Spatafora J.W."/>
        </authorList>
    </citation>
    <scope>NUCLEOTIDE SEQUENCE [LARGE SCALE GENOMIC DNA]</scope>
    <source>
        <strain evidence="5 6">OSC145934</strain>
    </source>
</reference>
<feature type="compositionally biased region" description="Pro residues" evidence="3">
    <location>
        <begin position="180"/>
        <end position="191"/>
    </location>
</feature>
<dbReference type="EMBL" id="NPHW01004253">
    <property type="protein sequence ID" value="OXV08211.1"/>
    <property type="molecule type" value="Genomic_DNA"/>
</dbReference>
<evidence type="ECO:0000313" key="6">
    <source>
        <dbReference type="Proteomes" id="UP000243515"/>
    </source>
</evidence>
<comment type="subcellular location">
    <subcellularLocation>
        <location evidence="1">Nucleus</location>
    </subcellularLocation>
</comment>
<dbReference type="InterPro" id="IPR036529">
    <property type="entry name" value="KIX_dom_sf"/>
</dbReference>
<dbReference type="Pfam" id="PF16987">
    <property type="entry name" value="KIX_2"/>
    <property type="match status" value="1"/>
</dbReference>
<organism evidence="5 6">
    <name type="scientific">Elaphomyces granulatus</name>
    <dbReference type="NCBI Taxonomy" id="519963"/>
    <lineage>
        <taxon>Eukaryota</taxon>
        <taxon>Fungi</taxon>
        <taxon>Dikarya</taxon>
        <taxon>Ascomycota</taxon>
        <taxon>Pezizomycotina</taxon>
        <taxon>Eurotiomycetes</taxon>
        <taxon>Eurotiomycetidae</taxon>
        <taxon>Eurotiales</taxon>
        <taxon>Elaphomycetaceae</taxon>
        <taxon>Elaphomyces</taxon>
    </lineage>
</organism>
<keyword evidence="6" id="KW-1185">Reference proteome</keyword>
<dbReference type="OrthoDB" id="3918840at2759"/>
<dbReference type="GO" id="GO:0003712">
    <property type="term" value="F:transcription coregulator activity"/>
    <property type="evidence" value="ECO:0007669"/>
    <property type="project" value="InterPro"/>
</dbReference>
<feature type="region of interest" description="Disordered" evidence="3">
    <location>
        <begin position="129"/>
        <end position="191"/>
    </location>
</feature>
<feature type="compositionally biased region" description="Polar residues" evidence="3">
    <location>
        <begin position="150"/>
        <end position="160"/>
    </location>
</feature>
<dbReference type="AlphaFoldDB" id="A0A232LVK1"/>
<protein>
    <recommendedName>
        <fullName evidence="4">Mediator complex subunit 15 KIX domain-containing protein</fullName>
    </recommendedName>
</protein>
<proteinExistence type="predicted"/>
<dbReference type="GO" id="GO:0006355">
    <property type="term" value="P:regulation of DNA-templated transcription"/>
    <property type="evidence" value="ECO:0007669"/>
    <property type="project" value="InterPro"/>
</dbReference>
<keyword evidence="2" id="KW-0539">Nucleus</keyword>
<feature type="compositionally biased region" description="Low complexity" evidence="3">
    <location>
        <begin position="134"/>
        <end position="145"/>
    </location>
</feature>
<evidence type="ECO:0000259" key="4">
    <source>
        <dbReference type="Pfam" id="PF16987"/>
    </source>
</evidence>
<feature type="region of interest" description="Disordered" evidence="3">
    <location>
        <begin position="1"/>
        <end position="31"/>
    </location>
</feature>
<comment type="caution">
    <text evidence="5">The sequence shown here is derived from an EMBL/GenBank/DDBJ whole genome shotgun (WGS) entry which is preliminary data.</text>
</comment>
<dbReference type="Proteomes" id="UP000243515">
    <property type="component" value="Unassembled WGS sequence"/>
</dbReference>
<sequence length="191" mass="20590">MNPANFSNVGGGLPGGANPHGQMQSTGKSENTGAQQVLKYIGMNLSGQGPFTGWRAAVTLQERGMKVYQIINSFRLIQPRAELPNIVQTALSFEQNAFREAREKSDYEKECNTKLLALRDTRARQATLQGGGMMQQPGAAAGMPGIRPNPTFSQQINRPMQASPIPQQPMAMGVNGPNQQGPPPPPPQQPQ</sequence>
<dbReference type="GO" id="GO:0005634">
    <property type="term" value="C:nucleus"/>
    <property type="evidence" value="ECO:0007669"/>
    <property type="project" value="UniProtKB-SubCell"/>
</dbReference>
<accession>A0A232LVK1</accession>
<dbReference type="Gene3D" id="1.10.246.20">
    <property type="entry name" value="Coactivator CBP, KIX domain"/>
    <property type="match status" value="1"/>
</dbReference>
<dbReference type="InterPro" id="IPR036546">
    <property type="entry name" value="MED15_KIX"/>
</dbReference>